<feature type="domain" description="Histidine kinase" evidence="10">
    <location>
        <begin position="1035"/>
        <end position="1243"/>
    </location>
</feature>
<feature type="transmembrane region" description="Helical" evidence="9">
    <location>
        <begin position="733"/>
        <end position="754"/>
    </location>
</feature>
<feature type="transmembrane region" description="Helical" evidence="9">
    <location>
        <begin position="291"/>
        <end position="311"/>
    </location>
</feature>
<feature type="transmembrane region" description="Helical" evidence="9">
    <location>
        <begin position="332"/>
        <end position="350"/>
    </location>
</feature>
<feature type="transmembrane region" description="Helical" evidence="9">
    <location>
        <begin position="417"/>
        <end position="446"/>
    </location>
</feature>
<feature type="transmembrane region" description="Helical" evidence="9">
    <location>
        <begin position="942"/>
        <end position="965"/>
    </location>
</feature>
<dbReference type="CDD" id="cd00075">
    <property type="entry name" value="HATPase"/>
    <property type="match status" value="1"/>
</dbReference>
<dbReference type="Gene3D" id="3.30.565.10">
    <property type="entry name" value="Histidine kinase-like ATPase, C-terminal domain"/>
    <property type="match status" value="1"/>
</dbReference>
<dbReference type="AlphaFoldDB" id="A0A7X8SLI9"/>
<dbReference type="PANTHER" id="PTHR43065">
    <property type="entry name" value="SENSOR HISTIDINE KINASE"/>
    <property type="match status" value="1"/>
</dbReference>
<evidence type="ECO:0000313" key="12">
    <source>
        <dbReference type="Proteomes" id="UP000585050"/>
    </source>
</evidence>
<dbReference type="InterPro" id="IPR036890">
    <property type="entry name" value="HATPase_C_sf"/>
</dbReference>
<dbReference type="PANTHER" id="PTHR43065:SF46">
    <property type="entry name" value="C4-DICARBOXYLATE TRANSPORT SENSOR PROTEIN DCTB"/>
    <property type="match status" value="1"/>
</dbReference>
<dbReference type="InterPro" id="IPR036097">
    <property type="entry name" value="HisK_dim/P_sf"/>
</dbReference>
<feature type="transmembrane region" description="Helical" evidence="9">
    <location>
        <begin position="21"/>
        <end position="40"/>
    </location>
</feature>
<evidence type="ECO:0000256" key="4">
    <source>
        <dbReference type="ARBA" id="ARBA00022679"/>
    </source>
</evidence>
<dbReference type="InterPro" id="IPR003594">
    <property type="entry name" value="HATPase_dom"/>
</dbReference>
<dbReference type="SMART" id="SM00387">
    <property type="entry name" value="HATPase_c"/>
    <property type="match status" value="1"/>
</dbReference>
<evidence type="ECO:0000256" key="1">
    <source>
        <dbReference type="ARBA" id="ARBA00000085"/>
    </source>
</evidence>
<dbReference type="SUPFAM" id="SSF47384">
    <property type="entry name" value="Homodimeric domain of signal transducing histidine kinase"/>
    <property type="match status" value="1"/>
</dbReference>
<feature type="transmembrane region" description="Helical" evidence="9">
    <location>
        <begin position="217"/>
        <end position="238"/>
    </location>
</feature>
<keyword evidence="9" id="KW-1133">Transmembrane helix</keyword>
<keyword evidence="6" id="KW-0418">Kinase</keyword>
<dbReference type="PRINTS" id="PR00344">
    <property type="entry name" value="BCTRLSENSOR"/>
</dbReference>
<dbReference type="SMART" id="SM00388">
    <property type="entry name" value="HisKA"/>
    <property type="match status" value="1"/>
</dbReference>
<dbReference type="Gene3D" id="1.10.287.130">
    <property type="match status" value="1"/>
</dbReference>
<keyword evidence="5" id="KW-0547">Nucleotide-binding</keyword>
<reference evidence="11 12" key="1">
    <citation type="submission" date="2020-04" db="EMBL/GenBank/DDBJ databases">
        <title>Flammeovirga sp. SR4, a novel species isolated from seawater.</title>
        <authorList>
            <person name="Wang X."/>
        </authorList>
    </citation>
    <scope>NUCLEOTIDE SEQUENCE [LARGE SCALE GENOMIC DNA]</scope>
    <source>
        <strain evidence="11 12">SR4</strain>
    </source>
</reference>
<organism evidence="11 12">
    <name type="scientific">Flammeovirga agarivorans</name>
    <dbReference type="NCBI Taxonomy" id="2726742"/>
    <lineage>
        <taxon>Bacteria</taxon>
        <taxon>Pseudomonadati</taxon>
        <taxon>Bacteroidota</taxon>
        <taxon>Cytophagia</taxon>
        <taxon>Cytophagales</taxon>
        <taxon>Flammeovirgaceae</taxon>
        <taxon>Flammeovirga</taxon>
    </lineage>
</organism>
<dbReference type="GO" id="GO:0000155">
    <property type="term" value="F:phosphorelay sensor kinase activity"/>
    <property type="evidence" value="ECO:0007669"/>
    <property type="project" value="InterPro"/>
</dbReference>
<proteinExistence type="predicted"/>
<feature type="transmembrane region" description="Helical" evidence="9">
    <location>
        <begin position="774"/>
        <end position="796"/>
    </location>
</feature>
<evidence type="ECO:0000256" key="3">
    <source>
        <dbReference type="ARBA" id="ARBA00022553"/>
    </source>
</evidence>
<evidence type="ECO:0000256" key="8">
    <source>
        <dbReference type="ARBA" id="ARBA00023012"/>
    </source>
</evidence>
<dbReference type="PROSITE" id="PS50109">
    <property type="entry name" value="HIS_KIN"/>
    <property type="match status" value="1"/>
</dbReference>
<protein>
    <recommendedName>
        <fullName evidence="2">histidine kinase</fullName>
        <ecNumber evidence="2">2.7.13.3</ecNumber>
    </recommendedName>
</protein>
<dbReference type="Pfam" id="PF00512">
    <property type="entry name" value="HisKA"/>
    <property type="match status" value="1"/>
</dbReference>
<keyword evidence="12" id="KW-1185">Reference proteome</keyword>
<keyword evidence="9" id="KW-0472">Membrane</keyword>
<evidence type="ECO:0000313" key="11">
    <source>
        <dbReference type="EMBL" id="NLR92337.1"/>
    </source>
</evidence>
<dbReference type="SUPFAM" id="SSF55874">
    <property type="entry name" value="ATPase domain of HSP90 chaperone/DNA topoisomerase II/histidine kinase"/>
    <property type="match status" value="1"/>
</dbReference>
<keyword evidence="3" id="KW-0597">Phosphoprotein</keyword>
<comment type="catalytic activity">
    <reaction evidence="1">
        <text>ATP + protein L-histidine = ADP + protein N-phospho-L-histidine.</text>
        <dbReference type="EC" id="2.7.13.3"/>
    </reaction>
</comment>
<comment type="caution">
    <text evidence="11">The sequence shown here is derived from an EMBL/GenBank/DDBJ whole genome shotgun (WGS) entry which is preliminary data.</text>
</comment>
<keyword evidence="7" id="KW-0067">ATP-binding</keyword>
<dbReference type="Pfam" id="PF02518">
    <property type="entry name" value="HATPase_c"/>
    <property type="match status" value="1"/>
</dbReference>
<accession>A0A7X8SLI9</accession>
<keyword evidence="8" id="KW-0902">Two-component regulatory system</keyword>
<feature type="transmembrane region" description="Helical" evidence="9">
    <location>
        <begin position="387"/>
        <end position="405"/>
    </location>
</feature>
<dbReference type="Proteomes" id="UP000585050">
    <property type="component" value="Unassembled WGS sequence"/>
</dbReference>
<evidence type="ECO:0000256" key="9">
    <source>
        <dbReference type="SAM" id="Phobius"/>
    </source>
</evidence>
<dbReference type="EMBL" id="JABAIL010000004">
    <property type="protein sequence ID" value="NLR92337.1"/>
    <property type="molecule type" value="Genomic_DNA"/>
</dbReference>
<evidence type="ECO:0000256" key="2">
    <source>
        <dbReference type="ARBA" id="ARBA00012438"/>
    </source>
</evidence>
<dbReference type="EC" id="2.7.13.3" evidence="2"/>
<gene>
    <name evidence="11" type="ORF">HGP29_14045</name>
</gene>
<name>A0A7X8SLI9_9BACT</name>
<dbReference type="Gene3D" id="6.10.340.10">
    <property type="match status" value="1"/>
</dbReference>
<feature type="transmembrane region" description="Helical" evidence="9">
    <location>
        <begin position="250"/>
        <end position="271"/>
    </location>
</feature>
<dbReference type="InterPro" id="IPR003661">
    <property type="entry name" value="HisK_dim/P_dom"/>
</dbReference>
<dbReference type="InterPro" id="IPR004358">
    <property type="entry name" value="Sig_transdc_His_kin-like_C"/>
</dbReference>
<evidence type="ECO:0000256" key="7">
    <source>
        <dbReference type="ARBA" id="ARBA00022840"/>
    </source>
</evidence>
<dbReference type="InterPro" id="IPR005467">
    <property type="entry name" value="His_kinase_dom"/>
</dbReference>
<sequence length="1244" mass="142804">MQARLFFKQLINSNNKAIVGLVFSVLSIVIFLINVEYYSVEEYDVFVQNRIQQLSKNADDIIYDIKSNIKGETENTLNFQTLLSVTNYPVYIYKKGELKFWSNDKLQLKYIDDKLFSYFVEDVIKKGSSYYYVRKSNIMVYNQDYEIFVIIPLVEIRENPTNILSHNVNEFVFGSKEIPTIEKFKVNDNYKSIYTKLNKYLFSIDISKKVSVELIPWHIFIFTVLIATFFLLSALSTYITESVRKGGNIFINLSVFMIGVISLHEIVLSIVNNPIIKNEYNVLTTIDNPVLSQWDSLGVIFIDMVFLLLIFRWITKNFKDLFSIHSMYILNYKVRIGISTLMIIAIFLVINTLEKVYLEIIESASELTIQFSVFDISMPYLLGQTNILFGFLLSSLYLHLVYRIIGWWLDFYGKSVAMLLSIILIFSFHFFSGTSDIVIINVLAIFTGVSLMFDTPKYLSVGKFKAIMYLMSMIIFFSILAAVIVEKNETRKDEEFKQKFAYKLITNDATLKAFLEETISDVKESDLVIDAMAYLNKPRAIEAAKGIKNDIVDWFGHRYDIKVNISFDNGENVNNEYTYEQLMENFFERKDINYSKTFGLNSKMDPQKGTYSYLCNIPIVDRFESTDTIGYCLIELNTKSLDGKYLQSSILDENYNVHYKQEDYSYAIFFKKELIFSSGDYNYSNSFLKDFNIEENSSLASNFDYGGYEHLLLPNANNRIVVISSKEFTLLDFFRSFSTYFTIIVFFIFTVYSSYNYLSNPKEYNRSFSSKVQIYLNAAIFFPIFCLAIVMGSVMVNSSRNEVQRQYLEKAQTVATNLFQNNELSKEYSSKEEIRLDNLIQELSNVMQADIRFYDRNGQLKSASDSEIFESGLLSSQLNPKAFVGIMEEKKTRMVVKEKIGNLEYNTSYIGVKAFNTGDVMGVVSIPFFKSLNRFDDRSVEVITTIMMIFTILFMTLLPIVHYAALSLLNPIKLIIPELNRITLSKKNEPILYNSNDEFGRLVGEYNKMISKLEESKKELERSQRESAWKDVAKQVAHEIKNPLTPMKLYLQQLERVATSDENPKLLRATKMLINQVDTLSGIVTSFSAFAQMPVPKKEVFNLSKVIKDVIMLHSSKADIQFSNTQIGHDVMVDGDEKLTSRILANLVLNGIQAVEEGAPSTIIIDLYENGEKAIVTVIDNGKGIPEDVQNKVFVPNFTTKATGSGIGLAVAKRGVEQMGGSIWFETKESEGTSFFVEFIMAEA</sequence>
<dbReference type="GO" id="GO:0005524">
    <property type="term" value="F:ATP binding"/>
    <property type="evidence" value="ECO:0007669"/>
    <property type="project" value="UniProtKB-KW"/>
</dbReference>
<dbReference type="RefSeq" id="WP_168883051.1">
    <property type="nucleotide sequence ID" value="NZ_JABAIL010000004.1"/>
</dbReference>
<keyword evidence="9" id="KW-0812">Transmembrane</keyword>
<keyword evidence="4" id="KW-0808">Transferase</keyword>
<dbReference type="CDD" id="cd00082">
    <property type="entry name" value="HisKA"/>
    <property type="match status" value="1"/>
</dbReference>
<evidence type="ECO:0000256" key="6">
    <source>
        <dbReference type="ARBA" id="ARBA00022777"/>
    </source>
</evidence>
<evidence type="ECO:0000259" key="10">
    <source>
        <dbReference type="PROSITE" id="PS50109"/>
    </source>
</evidence>
<evidence type="ECO:0000256" key="5">
    <source>
        <dbReference type="ARBA" id="ARBA00022741"/>
    </source>
</evidence>
<feature type="transmembrane region" description="Helical" evidence="9">
    <location>
        <begin position="466"/>
        <end position="485"/>
    </location>
</feature>